<dbReference type="PROSITE" id="PS00107">
    <property type="entry name" value="PROTEIN_KINASE_ATP"/>
    <property type="match status" value="1"/>
</dbReference>
<keyword evidence="3" id="KW-0723">Serine/threonine-protein kinase</keyword>
<keyword evidence="8" id="KW-0677">Repeat</keyword>
<dbReference type="InterPro" id="IPR002902">
    <property type="entry name" value="GNK2"/>
</dbReference>
<dbReference type="Gene3D" id="1.10.510.10">
    <property type="entry name" value="Transferase(Phosphotransferase) domain 1"/>
    <property type="match status" value="1"/>
</dbReference>
<dbReference type="Gene3D" id="2.160.10.10">
    <property type="entry name" value="Hexapeptide repeat proteins"/>
    <property type="match status" value="1"/>
</dbReference>
<dbReference type="Pfam" id="PF00069">
    <property type="entry name" value="Pkinase"/>
    <property type="match status" value="1"/>
</dbReference>
<evidence type="ECO:0000256" key="1">
    <source>
        <dbReference type="ARBA" id="ARBA00004167"/>
    </source>
</evidence>
<evidence type="ECO:0000256" key="13">
    <source>
        <dbReference type="ARBA" id="ARBA00023136"/>
    </source>
</evidence>
<reference evidence="24 25" key="1">
    <citation type="submission" date="2024-11" db="EMBL/GenBank/DDBJ databases">
        <title>Chromosome-level genome assembly of Eucalyptus globulus Labill. provides insights into its genome evolution.</title>
        <authorList>
            <person name="Li X."/>
        </authorList>
    </citation>
    <scope>NUCLEOTIDE SEQUENCE [LARGE SCALE GENOMIC DNA]</scope>
    <source>
        <strain evidence="24">CL2024</strain>
        <tissue evidence="24">Fresh tender leaves</tissue>
    </source>
</reference>
<feature type="transmembrane region" description="Helical" evidence="20">
    <location>
        <begin position="276"/>
        <end position="299"/>
    </location>
</feature>
<comment type="subcellular location">
    <subcellularLocation>
        <location evidence="1">Membrane</location>
        <topology evidence="1">Single-pass membrane protein</topology>
    </subcellularLocation>
</comment>
<protein>
    <recommendedName>
        <fullName evidence="2">non-specific serine/threonine protein kinase</fullName>
        <ecNumber evidence="2">2.7.11.1</ecNumber>
    </recommendedName>
</protein>
<accession>A0ABD3KQJ9</accession>
<evidence type="ECO:0000256" key="4">
    <source>
        <dbReference type="ARBA" id="ARBA00022553"/>
    </source>
</evidence>
<keyword evidence="25" id="KW-1185">Reference proteome</keyword>
<organism evidence="24 25">
    <name type="scientific">Eucalyptus globulus</name>
    <name type="common">Tasmanian blue gum</name>
    <dbReference type="NCBI Taxonomy" id="34317"/>
    <lineage>
        <taxon>Eukaryota</taxon>
        <taxon>Viridiplantae</taxon>
        <taxon>Streptophyta</taxon>
        <taxon>Embryophyta</taxon>
        <taxon>Tracheophyta</taxon>
        <taxon>Spermatophyta</taxon>
        <taxon>Magnoliopsida</taxon>
        <taxon>eudicotyledons</taxon>
        <taxon>Gunneridae</taxon>
        <taxon>Pentapetalae</taxon>
        <taxon>rosids</taxon>
        <taxon>malvids</taxon>
        <taxon>Myrtales</taxon>
        <taxon>Myrtaceae</taxon>
        <taxon>Myrtoideae</taxon>
        <taxon>Eucalypteae</taxon>
        <taxon>Eucalyptus</taxon>
    </lineage>
</organism>
<dbReference type="FunFam" id="3.30.430.20:FF:000003">
    <property type="entry name" value="Cysteine-rich RLK (RECEPTOR-like protein kinase) 10"/>
    <property type="match status" value="1"/>
</dbReference>
<keyword evidence="11 18" id="KW-0067">ATP-binding</keyword>
<sequence>MIAPPRSAVLLLSLLAFATSAHGAICGSNGNFTVNSTYGANLNTLLASVAAADGRGFYNLSAGGGSPDAVNAIALCRGDVGAANCRSCLNDSAAEIARQCPMQKEAITWSDNCMLRYSNRSIFGVMEVSPSLYMWNVNNVSKNVDQFNQDLRNLTDDLRDRAASGNSTRKFAVGNATAPNFKTLFGLMQCTPDLSQLQCEDCLTRAVGDIPRCCDQKEGGRVIYPSCNIRFEVYPFFDSSAYESPESPPLAPQVSPPPPPTNNTSTKGKDTNSGRIALVITIPAVGFSLLIAGILCICLRSRRLKKNFKTVPVDEITNAESLQLDLNTIREATNDFSDANKLGQGGFGVVYKGTLANGQVIAVKRLSIDLGQGDREFKNEVLLVARLQHRNLVRLLGFCLEGRERLLIYEFVPNSSLDHFIYGMIMPLLHQKIIGGIARGLLYLHEDSQLRIIHRDLKASNILLDAEMNPKISDFGTARLFALDQTQDATSRVVGTYGYMAPEYAMHGLFSVKSDVFSFGVLLLEIISGQKSSRFCNGDTTEDLLSYAWRSWREGNPSDLIDPNLADVLEFSTWVVPPLQLRACPPPDRTNESSLATLGDTHLHPLALFVASMAVHLRKLAALGASSSVAHLLPRSKRPEKLNLLAAFAVGSVRGMSTCSADASASRLEGGDGTSYWEFLRCPNEGGTFHESSCIDPTALIEAGAVVHPKAVLGAHIHVGSGTVIGPAITVGLSTEIG</sequence>
<dbReference type="PROSITE" id="PS00108">
    <property type="entry name" value="PROTEIN_KINASE_ST"/>
    <property type="match status" value="1"/>
</dbReference>
<dbReference type="GO" id="GO:0004674">
    <property type="term" value="F:protein serine/threonine kinase activity"/>
    <property type="evidence" value="ECO:0007669"/>
    <property type="project" value="UniProtKB-KW"/>
</dbReference>
<evidence type="ECO:0000256" key="9">
    <source>
        <dbReference type="ARBA" id="ARBA00022741"/>
    </source>
</evidence>
<feature type="compositionally biased region" description="Pro residues" evidence="19">
    <location>
        <begin position="246"/>
        <end position="261"/>
    </location>
</feature>
<dbReference type="FunFam" id="3.30.430.20:FF:000002">
    <property type="entry name" value="Cysteine-rich receptor-like protein kinase 10"/>
    <property type="match status" value="1"/>
</dbReference>
<dbReference type="FunFam" id="1.10.510.10:FF:001023">
    <property type="entry name" value="Os07g0541700 protein"/>
    <property type="match status" value="1"/>
</dbReference>
<evidence type="ECO:0000259" key="23">
    <source>
        <dbReference type="PROSITE" id="PS51473"/>
    </source>
</evidence>
<feature type="signal peptide" evidence="21">
    <location>
        <begin position="1"/>
        <end position="23"/>
    </location>
</feature>
<evidence type="ECO:0000259" key="22">
    <source>
        <dbReference type="PROSITE" id="PS50011"/>
    </source>
</evidence>
<keyword evidence="13 20" id="KW-0472">Membrane</keyword>
<dbReference type="Pfam" id="PF01657">
    <property type="entry name" value="Stress-antifung"/>
    <property type="match status" value="2"/>
</dbReference>
<comment type="catalytic activity">
    <reaction evidence="16">
        <text>L-threonyl-[protein] + ATP = O-phospho-L-threonyl-[protein] + ADP + H(+)</text>
        <dbReference type="Rhea" id="RHEA:46608"/>
        <dbReference type="Rhea" id="RHEA-COMP:11060"/>
        <dbReference type="Rhea" id="RHEA-COMP:11605"/>
        <dbReference type="ChEBI" id="CHEBI:15378"/>
        <dbReference type="ChEBI" id="CHEBI:30013"/>
        <dbReference type="ChEBI" id="CHEBI:30616"/>
        <dbReference type="ChEBI" id="CHEBI:61977"/>
        <dbReference type="ChEBI" id="CHEBI:456216"/>
        <dbReference type="EC" id="2.7.11.1"/>
    </reaction>
</comment>
<keyword evidence="6 20" id="KW-0812">Transmembrane</keyword>
<evidence type="ECO:0000256" key="17">
    <source>
        <dbReference type="ARBA" id="ARBA00048679"/>
    </source>
</evidence>
<keyword evidence="12 20" id="KW-1133">Transmembrane helix</keyword>
<evidence type="ECO:0000256" key="12">
    <source>
        <dbReference type="ARBA" id="ARBA00022989"/>
    </source>
</evidence>
<comment type="catalytic activity">
    <reaction evidence="17">
        <text>L-seryl-[protein] + ATP = O-phospho-L-seryl-[protein] + ADP + H(+)</text>
        <dbReference type="Rhea" id="RHEA:17989"/>
        <dbReference type="Rhea" id="RHEA-COMP:9863"/>
        <dbReference type="Rhea" id="RHEA-COMP:11604"/>
        <dbReference type="ChEBI" id="CHEBI:15378"/>
        <dbReference type="ChEBI" id="CHEBI:29999"/>
        <dbReference type="ChEBI" id="CHEBI:30616"/>
        <dbReference type="ChEBI" id="CHEBI:83421"/>
        <dbReference type="ChEBI" id="CHEBI:456216"/>
        <dbReference type="EC" id="2.7.11.1"/>
    </reaction>
</comment>
<dbReference type="PROSITE" id="PS51473">
    <property type="entry name" value="GNK2"/>
    <property type="match status" value="2"/>
</dbReference>
<feature type="domain" description="Protein kinase" evidence="22">
    <location>
        <begin position="336"/>
        <end position="607"/>
    </location>
</feature>
<dbReference type="FunFam" id="3.30.200.20:FF:000142">
    <property type="entry name" value="Cysteine-rich receptor-like protein kinase 10"/>
    <property type="match status" value="1"/>
</dbReference>
<dbReference type="CDD" id="cd14066">
    <property type="entry name" value="STKc_IRAK"/>
    <property type="match status" value="1"/>
</dbReference>
<dbReference type="AlphaFoldDB" id="A0ABD3KQJ9"/>
<dbReference type="PANTHER" id="PTHR27002">
    <property type="entry name" value="RECEPTOR-LIKE SERINE/THREONINE-PROTEIN KINASE SD1-8"/>
    <property type="match status" value="1"/>
</dbReference>
<feature type="region of interest" description="Disordered" evidence="19">
    <location>
        <begin position="244"/>
        <end position="270"/>
    </location>
</feature>
<dbReference type="InterPro" id="IPR000719">
    <property type="entry name" value="Prot_kinase_dom"/>
</dbReference>
<keyword evidence="14" id="KW-0675">Receptor</keyword>
<evidence type="ECO:0000256" key="3">
    <source>
        <dbReference type="ARBA" id="ARBA00022527"/>
    </source>
</evidence>
<feature type="domain" description="Gnk2-homologous" evidence="23">
    <location>
        <begin position="20"/>
        <end position="122"/>
    </location>
</feature>
<dbReference type="Gene3D" id="3.30.200.20">
    <property type="entry name" value="Phosphorylase Kinase, domain 1"/>
    <property type="match status" value="1"/>
</dbReference>
<dbReference type="EC" id="2.7.11.1" evidence="2"/>
<evidence type="ECO:0000256" key="5">
    <source>
        <dbReference type="ARBA" id="ARBA00022679"/>
    </source>
</evidence>
<dbReference type="Proteomes" id="UP001634007">
    <property type="component" value="Unassembled WGS sequence"/>
</dbReference>
<feature type="domain" description="Gnk2-homologous" evidence="23">
    <location>
        <begin position="128"/>
        <end position="236"/>
    </location>
</feature>
<keyword evidence="15" id="KW-0325">Glycoprotein</keyword>
<keyword evidence="9 18" id="KW-0547">Nucleotide-binding</keyword>
<comment type="caution">
    <text evidence="24">The sequence shown here is derived from an EMBL/GenBank/DDBJ whole genome shotgun (WGS) entry which is preliminary data.</text>
</comment>
<dbReference type="GO" id="GO:0016020">
    <property type="term" value="C:membrane"/>
    <property type="evidence" value="ECO:0007669"/>
    <property type="project" value="UniProtKB-SubCell"/>
</dbReference>
<dbReference type="SUPFAM" id="SSF56112">
    <property type="entry name" value="Protein kinase-like (PK-like)"/>
    <property type="match status" value="1"/>
</dbReference>
<evidence type="ECO:0000313" key="24">
    <source>
        <dbReference type="EMBL" id="KAL3742081.1"/>
    </source>
</evidence>
<evidence type="ECO:0000256" key="6">
    <source>
        <dbReference type="ARBA" id="ARBA00022692"/>
    </source>
</evidence>
<evidence type="ECO:0000256" key="19">
    <source>
        <dbReference type="SAM" id="MobiDB-lite"/>
    </source>
</evidence>
<dbReference type="InterPro" id="IPR017441">
    <property type="entry name" value="Protein_kinase_ATP_BS"/>
</dbReference>
<evidence type="ECO:0000256" key="18">
    <source>
        <dbReference type="PROSITE-ProRule" id="PRU10141"/>
    </source>
</evidence>
<name>A0ABD3KQJ9_EUCGL</name>
<evidence type="ECO:0000256" key="16">
    <source>
        <dbReference type="ARBA" id="ARBA00047899"/>
    </source>
</evidence>
<evidence type="ECO:0000256" key="20">
    <source>
        <dbReference type="SAM" id="Phobius"/>
    </source>
</evidence>
<dbReference type="InterPro" id="IPR038408">
    <property type="entry name" value="GNK2_sf"/>
</dbReference>
<evidence type="ECO:0000256" key="10">
    <source>
        <dbReference type="ARBA" id="ARBA00022777"/>
    </source>
</evidence>
<feature type="binding site" evidence="18">
    <location>
        <position position="364"/>
    </location>
    <ligand>
        <name>ATP</name>
        <dbReference type="ChEBI" id="CHEBI:30616"/>
    </ligand>
</feature>
<keyword evidence="4" id="KW-0597">Phosphoprotein</keyword>
<dbReference type="EMBL" id="JBJKBG010000004">
    <property type="protein sequence ID" value="KAL3742081.1"/>
    <property type="molecule type" value="Genomic_DNA"/>
</dbReference>
<dbReference type="GO" id="GO:0005524">
    <property type="term" value="F:ATP binding"/>
    <property type="evidence" value="ECO:0007669"/>
    <property type="project" value="UniProtKB-UniRule"/>
</dbReference>
<gene>
    <name evidence="24" type="ORF">ACJRO7_017546</name>
</gene>
<keyword evidence="7 21" id="KW-0732">Signal</keyword>
<evidence type="ECO:0000256" key="14">
    <source>
        <dbReference type="ARBA" id="ARBA00023170"/>
    </source>
</evidence>
<dbReference type="SMART" id="SM00220">
    <property type="entry name" value="S_TKc"/>
    <property type="match status" value="1"/>
</dbReference>
<dbReference type="InterPro" id="IPR011009">
    <property type="entry name" value="Kinase-like_dom_sf"/>
</dbReference>
<keyword evidence="10" id="KW-0418">Kinase</keyword>
<evidence type="ECO:0000256" key="11">
    <source>
        <dbReference type="ARBA" id="ARBA00022840"/>
    </source>
</evidence>
<proteinExistence type="predicted"/>
<evidence type="ECO:0000256" key="8">
    <source>
        <dbReference type="ARBA" id="ARBA00022737"/>
    </source>
</evidence>
<evidence type="ECO:0000256" key="7">
    <source>
        <dbReference type="ARBA" id="ARBA00022729"/>
    </source>
</evidence>
<dbReference type="PANTHER" id="PTHR27002:SF1104">
    <property type="entry name" value="CYSTEINE-RICH RECEPTOR-LIKE PROTEIN KINASE 27-RELATED"/>
    <property type="match status" value="1"/>
</dbReference>
<dbReference type="InterPro" id="IPR008271">
    <property type="entry name" value="Ser/Thr_kinase_AS"/>
</dbReference>
<dbReference type="CDD" id="cd23509">
    <property type="entry name" value="Gnk2-like"/>
    <property type="match status" value="2"/>
</dbReference>
<dbReference type="PROSITE" id="PS50011">
    <property type="entry name" value="PROTEIN_KINASE_DOM"/>
    <property type="match status" value="1"/>
</dbReference>
<dbReference type="SUPFAM" id="SSF51161">
    <property type="entry name" value="Trimeric LpxA-like enzymes"/>
    <property type="match status" value="1"/>
</dbReference>
<evidence type="ECO:0000256" key="2">
    <source>
        <dbReference type="ARBA" id="ARBA00012513"/>
    </source>
</evidence>
<evidence type="ECO:0000256" key="21">
    <source>
        <dbReference type="SAM" id="SignalP"/>
    </source>
</evidence>
<dbReference type="Gene3D" id="3.30.430.20">
    <property type="entry name" value="Gnk2 domain, C-X8-C-X2-C motif"/>
    <property type="match status" value="2"/>
</dbReference>
<evidence type="ECO:0000256" key="15">
    <source>
        <dbReference type="ARBA" id="ARBA00023180"/>
    </source>
</evidence>
<keyword evidence="5" id="KW-0808">Transferase</keyword>
<dbReference type="InterPro" id="IPR011004">
    <property type="entry name" value="Trimer_LpxA-like_sf"/>
</dbReference>
<feature type="chain" id="PRO_5044748435" description="non-specific serine/threonine protein kinase" evidence="21">
    <location>
        <begin position="24"/>
        <end position="738"/>
    </location>
</feature>
<evidence type="ECO:0000313" key="25">
    <source>
        <dbReference type="Proteomes" id="UP001634007"/>
    </source>
</evidence>